<evidence type="ECO:0000259" key="2">
    <source>
        <dbReference type="Pfam" id="PF13266"/>
    </source>
</evidence>
<keyword evidence="4" id="KW-1185">Reference proteome</keyword>
<comment type="caution">
    <text evidence="3">The sequence shown here is derived from an EMBL/GenBank/DDBJ whole genome shotgun (WGS) entry which is preliminary data.</text>
</comment>
<protein>
    <recommendedName>
        <fullName evidence="2">DUF4057 domain-containing protein</fullName>
    </recommendedName>
</protein>
<reference evidence="3 4" key="1">
    <citation type="submission" date="2024-01" db="EMBL/GenBank/DDBJ databases">
        <title>The complete chloroplast genome sequence of Lithospermum erythrorhizon: insights into the phylogenetic relationship among Boraginaceae species and the maternal lineages of purple gromwells.</title>
        <authorList>
            <person name="Okada T."/>
            <person name="Watanabe K."/>
        </authorList>
    </citation>
    <scope>NUCLEOTIDE SEQUENCE [LARGE SCALE GENOMIC DNA]</scope>
</reference>
<dbReference type="Proteomes" id="UP001454036">
    <property type="component" value="Unassembled WGS sequence"/>
</dbReference>
<accession>A0AAV3PAX9</accession>
<dbReference type="AlphaFoldDB" id="A0AAV3PAX9"/>
<evidence type="ECO:0000313" key="3">
    <source>
        <dbReference type="EMBL" id="GAA0147273.1"/>
    </source>
</evidence>
<feature type="compositionally biased region" description="Polar residues" evidence="1">
    <location>
        <begin position="150"/>
        <end position="173"/>
    </location>
</feature>
<gene>
    <name evidence="3" type="ORF">LIER_07013</name>
</gene>
<feature type="region of interest" description="Disordered" evidence="1">
    <location>
        <begin position="1"/>
        <end position="40"/>
    </location>
</feature>
<sequence length="303" mass="33059">MEKSTPIWQTHTSTSDLLTWHQPPSATNNHRISSVSQNASDGVSKVMVRGQNNGEEEECFTRRRQCFDHKLKEMSSSSIFGTDSEETITESSMNNFATHNRTSVRIVQQATNGISQISFSTEQRVSPKRATSASEVAKQQELIGTVYSQTDSKAGKHQTNAKSKELNGNQIFGPNSEIPPRSLPAGRSMGSKHVRDMREPPPRAVHTSVRVSNPGGGQSNIMFGEELAVKSTRNIHYQKFKNLTGNNIFQGDAPAGSTDTLSSQTKLKEMSGNDIFADGKAVNREHFAGVRKPPGGASSIALI</sequence>
<dbReference type="Pfam" id="PF13266">
    <property type="entry name" value="DUF4057"/>
    <property type="match status" value="1"/>
</dbReference>
<dbReference type="EMBL" id="BAABME010001058">
    <property type="protein sequence ID" value="GAA0147273.1"/>
    <property type="molecule type" value="Genomic_DNA"/>
</dbReference>
<feature type="domain" description="DUF4057" evidence="2">
    <location>
        <begin position="3"/>
        <end position="301"/>
    </location>
</feature>
<dbReference type="PANTHER" id="PTHR31132:SF2">
    <property type="entry name" value="HEMATOLOGICAL_NEUROLOGICAL-LIKE PROTEIN"/>
    <property type="match status" value="1"/>
</dbReference>
<name>A0AAV3PAX9_LITER</name>
<organism evidence="3 4">
    <name type="scientific">Lithospermum erythrorhizon</name>
    <name type="common">Purple gromwell</name>
    <name type="synonym">Lithospermum officinale var. erythrorhizon</name>
    <dbReference type="NCBI Taxonomy" id="34254"/>
    <lineage>
        <taxon>Eukaryota</taxon>
        <taxon>Viridiplantae</taxon>
        <taxon>Streptophyta</taxon>
        <taxon>Embryophyta</taxon>
        <taxon>Tracheophyta</taxon>
        <taxon>Spermatophyta</taxon>
        <taxon>Magnoliopsida</taxon>
        <taxon>eudicotyledons</taxon>
        <taxon>Gunneridae</taxon>
        <taxon>Pentapetalae</taxon>
        <taxon>asterids</taxon>
        <taxon>lamiids</taxon>
        <taxon>Boraginales</taxon>
        <taxon>Boraginaceae</taxon>
        <taxon>Boraginoideae</taxon>
        <taxon>Lithospermeae</taxon>
        <taxon>Lithospermum</taxon>
    </lineage>
</organism>
<evidence type="ECO:0000256" key="1">
    <source>
        <dbReference type="SAM" id="MobiDB-lite"/>
    </source>
</evidence>
<dbReference type="PANTHER" id="PTHR31132">
    <property type="entry name" value="N-LYSINE METHYLTRANSFERASE"/>
    <property type="match status" value="1"/>
</dbReference>
<evidence type="ECO:0000313" key="4">
    <source>
        <dbReference type="Proteomes" id="UP001454036"/>
    </source>
</evidence>
<dbReference type="InterPro" id="IPR025131">
    <property type="entry name" value="DUF4057"/>
</dbReference>
<proteinExistence type="predicted"/>
<feature type="region of interest" description="Disordered" evidence="1">
    <location>
        <begin position="150"/>
        <end position="218"/>
    </location>
</feature>